<dbReference type="AlphaFoldDB" id="A0A7S2TXC0"/>
<dbReference type="GO" id="GO:0005509">
    <property type="term" value="F:calcium ion binding"/>
    <property type="evidence" value="ECO:0007669"/>
    <property type="project" value="InterPro"/>
</dbReference>
<evidence type="ECO:0000256" key="4">
    <source>
        <dbReference type="ARBA" id="ARBA00022737"/>
    </source>
</evidence>
<feature type="compositionally biased region" description="Basic and acidic residues" evidence="7">
    <location>
        <begin position="1"/>
        <end position="13"/>
    </location>
</feature>
<evidence type="ECO:0000256" key="7">
    <source>
        <dbReference type="SAM" id="MobiDB-lite"/>
    </source>
</evidence>
<keyword evidence="6" id="KW-0449">Lipoprotein</keyword>
<proteinExistence type="inferred from homology"/>
<feature type="compositionally biased region" description="Basic and acidic residues" evidence="7">
    <location>
        <begin position="22"/>
        <end position="33"/>
    </location>
</feature>
<name>A0A7S2TXC0_9EUKA</name>
<keyword evidence="5" id="KW-0106">Calcium</keyword>
<dbReference type="SMART" id="SM00054">
    <property type="entry name" value="EFh"/>
    <property type="match status" value="3"/>
</dbReference>
<feature type="domain" description="EF-hand" evidence="8">
    <location>
        <begin position="123"/>
        <end position="158"/>
    </location>
</feature>
<dbReference type="EMBL" id="HBHP01026832">
    <property type="protein sequence ID" value="CAD9772623.1"/>
    <property type="molecule type" value="Transcribed_RNA"/>
</dbReference>
<dbReference type="InterPro" id="IPR002048">
    <property type="entry name" value="EF_hand_dom"/>
</dbReference>
<sequence length="260" mass="29120">MGNKQARADKKETAGQGVEQNLQREQKESLPSKEIRTLAKKTPFTTKEVSDLFKIFKSLAAQTPSQPDVILKSQFQGALEEAGINVKDNTRLIGLFTAFDKNESGTINFREYVLGMSACSKGTAREKISLSFQVYDVDNSGKITQEEMVRVLTSVAKYEKGAKGESLDPEVIKKFVAEVFEKYDQRKNNVLTYDEYMRAVMNHPDLVEYRSDITLLGTEESEASEAKKAFDQWVEQGVKAGFLKAEEKDGATIYSVIEPS</sequence>
<evidence type="ECO:0000256" key="3">
    <source>
        <dbReference type="ARBA" id="ARBA00022723"/>
    </source>
</evidence>
<feature type="domain" description="EF-hand" evidence="8">
    <location>
        <begin position="171"/>
        <end position="206"/>
    </location>
</feature>
<accession>A0A7S2TXC0</accession>
<organism evidence="9">
    <name type="scientific">Lotharella oceanica</name>
    <dbReference type="NCBI Taxonomy" id="641309"/>
    <lineage>
        <taxon>Eukaryota</taxon>
        <taxon>Sar</taxon>
        <taxon>Rhizaria</taxon>
        <taxon>Cercozoa</taxon>
        <taxon>Chlorarachniophyceae</taxon>
        <taxon>Lotharella</taxon>
    </lineage>
</organism>
<dbReference type="Gene3D" id="1.10.238.10">
    <property type="entry name" value="EF-hand"/>
    <property type="match status" value="1"/>
</dbReference>
<dbReference type="PANTHER" id="PTHR23055:SF178">
    <property type="entry name" value="NEUROCALCIN HOMOLOG"/>
    <property type="match status" value="1"/>
</dbReference>
<keyword evidence="2" id="KW-0519">Myristate</keyword>
<dbReference type="Pfam" id="PF13499">
    <property type="entry name" value="EF-hand_7"/>
    <property type="match status" value="1"/>
</dbReference>
<evidence type="ECO:0000256" key="6">
    <source>
        <dbReference type="ARBA" id="ARBA00023288"/>
    </source>
</evidence>
<dbReference type="SUPFAM" id="SSF47473">
    <property type="entry name" value="EF-hand"/>
    <property type="match status" value="1"/>
</dbReference>
<dbReference type="PRINTS" id="PR00450">
    <property type="entry name" value="RECOVERIN"/>
</dbReference>
<comment type="similarity">
    <text evidence="1">Belongs to the recoverin family.</text>
</comment>
<evidence type="ECO:0000256" key="5">
    <source>
        <dbReference type="ARBA" id="ARBA00022837"/>
    </source>
</evidence>
<evidence type="ECO:0000256" key="2">
    <source>
        <dbReference type="ARBA" id="ARBA00022707"/>
    </source>
</evidence>
<evidence type="ECO:0000259" key="8">
    <source>
        <dbReference type="PROSITE" id="PS50222"/>
    </source>
</evidence>
<dbReference type="Pfam" id="PF13202">
    <property type="entry name" value="EF-hand_5"/>
    <property type="match status" value="1"/>
</dbReference>
<dbReference type="PANTHER" id="PTHR23055">
    <property type="entry name" value="CALCIUM BINDING PROTEINS"/>
    <property type="match status" value="1"/>
</dbReference>
<reference evidence="9" key="1">
    <citation type="submission" date="2021-01" db="EMBL/GenBank/DDBJ databases">
        <authorList>
            <person name="Corre E."/>
            <person name="Pelletier E."/>
            <person name="Niang G."/>
            <person name="Scheremetjew M."/>
            <person name="Finn R."/>
            <person name="Kale V."/>
            <person name="Holt S."/>
            <person name="Cochrane G."/>
            <person name="Meng A."/>
            <person name="Brown T."/>
            <person name="Cohen L."/>
        </authorList>
    </citation>
    <scope>NUCLEOTIDE SEQUENCE</scope>
    <source>
        <strain evidence="9">CCMP622</strain>
    </source>
</reference>
<protein>
    <recommendedName>
        <fullName evidence="8">EF-hand domain-containing protein</fullName>
    </recommendedName>
</protein>
<gene>
    <name evidence="9" type="ORF">LSP00402_LOCUS16613</name>
</gene>
<feature type="domain" description="EF-hand" evidence="8">
    <location>
        <begin position="87"/>
        <end position="122"/>
    </location>
</feature>
<dbReference type="PROSITE" id="PS50222">
    <property type="entry name" value="EF_HAND_2"/>
    <property type="match status" value="3"/>
</dbReference>
<dbReference type="InterPro" id="IPR018247">
    <property type="entry name" value="EF_Hand_1_Ca_BS"/>
</dbReference>
<keyword evidence="4" id="KW-0677">Repeat</keyword>
<dbReference type="InterPro" id="IPR011992">
    <property type="entry name" value="EF-hand-dom_pair"/>
</dbReference>
<dbReference type="PROSITE" id="PS00018">
    <property type="entry name" value="EF_HAND_1"/>
    <property type="match status" value="2"/>
</dbReference>
<keyword evidence="3" id="KW-0479">Metal-binding</keyword>
<evidence type="ECO:0000313" key="9">
    <source>
        <dbReference type="EMBL" id="CAD9772623.1"/>
    </source>
</evidence>
<dbReference type="InterPro" id="IPR028846">
    <property type="entry name" value="Recoverin"/>
</dbReference>
<evidence type="ECO:0000256" key="1">
    <source>
        <dbReference type="ARBA" id="ARBA00006049"/>
    </source>
</evidence>
<feature type="region of interest" description="Disordered" evidence="7">
    <location>
        <begin position="1"/>
        <end position="33"/>
    </location>
</feature>